<accession>A0AAJ7JED6</accession>
<dbReference type="Gene3D" id="1.25.10.10">
    <property type="entry name" value="Leucine-rich Repeat Variant"/>
    <property type="match status" value="2"/>
</dbReference>
<dbReference type="RefSeq" id="XP_017890649.1">
    <property type="nucleotide sequence ID" value="XM_018035160.2"/>
</dbReference>
<dbReference type="InterPro" id="IPR012959">
    <property type="entry name" value="CPL_dom"/>
</dbReference>
<dbReference type="SUPFAM" id="SSF48371">
    <property type="entry name" value="ARM repeat"/>
    <property type="match status" value="1"/>
</dbReference>
<dbReference type="PROSITE" id="PS50303">
    <property type="entry name" value="PUM_HD"/>
    <property type="match status" value="1"/>
</dbReference>
<dbReference type="GO" id="GO:0005730">
    <property type="term" value="C:nucleolus"/>
    <property type="evidence" value="ECO:0007669"/>
    <property type="project" value="TreeGrafter"/>
</dbReference>
<dbReference type="GeneID" id="108631319"/>
<dbReference type="GO" id="GO:0006417">
    <property type="term" value="P:regulation of translation"/>
    <property type="evidence" value="ECO:0007669"/>
    <property type="project" value="TreeGrafter"/>
</dbReference>
<protein>
    <submittedName>
        <fullName evidence="5">Pumilio homolog 3</fullName>
    </submittedName>
</protein>
<name>A0AAJ7JED6_9HYME</name>
<dbReference type="Pfam" id="PF08144">
    <property type="entry name" value="CPL"/>
    <property type="match status" value="1"/>
</dbReference>
<dbReference type="KEGG" id="ccal:108631319"/>
<sequence length="602" mass="68833">MPKRHFPAVDTHKSKIETDVNVNGVNKRSKTDKFISKEKGGKYEKTLTRDIKKNRIIKSAKEDLKNGSMEKPNWLEFKKKKKELKEKYKAKRLSSIYDLSLQVKQIGEKLRRSDTTKLDRKQLTTKAHDLLKNNYNRVILTHDLSRIVQWMFKYSEADIRQAIFNELKPCLSSMIESKYAKNCIKTMLKYGSQEMKREIISACYGNVVKLVSHSVSAPLLEIMYSTHATEKDKRFLKQEFYGDMYKQAKDNTIRTLSDVYKTAKDMKTATLSAVKGNLMRILNKKLLNCTLVHCILLEFLENCTTEDRTEIIAMLKSSIVELSQTKFGSKVAAICIWHGTSKDRKIIMKSLKDNVKDISMSEHGYLILLALFDSVDDTVLVRKIILSEILNNLTDIILNDNGKRVILYLIARRNSHYFAPDIVKYLEQGDNNAASKKSADIREKELRESVSEQLLEAITTNTSVWMSNSSIAMVTLAILKIGNGVKLNEAFNAVAKFITDPKLKIKEGDNENKLVEHAGLHMMLKKLIQNDKELQEKGESTFGEALLNYLKPNVIEEWIECNRGCFLLIVLLENETTSTVESIISKLKQIKNILKSKTNPGA</sequence>
<dbReference type="AlphaFoldDB" id="A0AAJ7JED6"/>
<dbReference type="GO" id="GO:0003729">
    <property type="term" value="F:mRNA binding"/>
    <property type="evidence" value="ECO:0007669"/>
    <property type="project" value="TreeGrafter"/>
</dbReference>
<dbReference type="PANTHER" id="PTHR13389:SF0">
    <property type="entry name" value="PUMILIO HOMOLOG 3"/>
    <property type="match status" value="1"/>
</dbReference>
<dbReference type="InterPro" id="IPR011989">
    <property type="entry name" value="ARM-like"/>
</dbReference>
<evidence type="ECO:0000313" key="4">
    <source>
        <dbReference type="Proteomes" id="UP000694925"/>
    </source>
</evidence>
<dbReference type="InterPro" id="IPR033133">
    <property type="entry name" value="PUM-HD"/>
</dbReference>
<dbReference type="Proteomes" id="UP000694925">
    <property type="component" value="Unplaced"/>
</dbReference>
<evidence type="ECO:0000256" key="2">
    <source>
        <dbReference type="ARBA" id="ARBA00022884"/>
    </source>
</evidence>
<dbReference type="InterPro" id="IPR016024">
    <property type="entry name" value="ARM-type_fold"/>
</dbReference>
<keyword evidence="4" id="KW-1185">Reference proteome</keyword>
<evidence type="ECO:0000313" key="5">
    <source>
        <dbReference type="RefSeq" id="XP_017890649.1"/>
    </source>
</evidence>
<dbReference type="PANTHER" id="PTHR13389">
    <property type="entry name" value="PUMILIO HOMOLOG 3"/>
    <property type="match status" value="1"/>
</dbReference>
<dbReference type="InterPro" id="IPR040059">
    <property type="entry name" value="PUM3"/>
</dbReference>
<feature type="non-terminal residue" evidence="5">
    <location>
        <position position="602"/>
    </location>
</feature>
<keyword evidence="1" id="KW-0677">Repeat</keyword>
<dbReference type="SMART" id="SM00025">
    <property type="entry name" value="Pumilio"/>
    <property type="match status" value="5"/>
</dbReference>
<evidence type="ECO:0000259" key="3">
    <source>
        <dbReference type="PROSITE" id="PS50303"/>
    </source>
</evidence>
<keyword evidence="2" id="KW-0694">RNA-binding</keyword>
<feature type="domain" description="PUM-HD" evidence="3">
    <location>
        <begin position="105"/>
        <end position="462"/>
    </location>
</feature>
<gene>
    <name evidence="5" type="primary">LOC108631319</name>
</gene>
<proteinExistence type="predicted"/>
<evidence type="ECO:0000256" key="1">
    <source>
        <dbReference type="ARBA" id="ARBA00022737"/>
    </source>
</evidence>
<dbReference type="CTD" id="33112"/>
<dbReference type="InterPro" id="IPR001313">
    <property type="entry name" value="Pumilio_RNA-bd_rpt"/>
</dbReference>
<reference evidence="5" key="1">
    <citation type="submission" date="2025-08" db="UniProtKB">
        <authorList>
            <consortium name="RefSeq"/>
        </authorList>
    </citation>
    <scope>IDENTIFICATION</scope>
    <source>
        <tissue evidence="5">Whole body</tissue>
    </source>
</reference>
<organism evidence="4 5">
    <name type="scientific">Ceratina calcarata</name>
    <dbReference type="NCBI Taxonomy" id="156304"/>
    <lineage>
        <taxon>Eukaryota</taxon>
        <taxon>Metazoa</taxon>
        <taxon>Ecdysozoa</taxon>
        <taxon>Arthropoda</taxon>
        <taxon>Hexapoda</taxon>
        <taxon>Insecta</taxon>
        <taxon>Pterygota</taxon>
        <taxon>Neoptera</taxon>
        <taxon>Endopterygota</taxon>
        <taxon>Hymenoptera</taxon>
        <taxon>Apocrita</taxon>
        <taxon>Aculeata</taxon>
        <taxon>Apoidea</taxon>
        <taxon>Anthophila</taxon>
        <taxon>Apidae</taxon>
        <taxon>Ceratina</taxon>
        <taxon>Zadontomerus</taxon>
    </lineage>
</organism>